<dbReference type="Proteomes" id="UP000186931">
    <property type="component" value="Unassembled WGS sequence"/>
</dbReference>
<evidence type="ECO:0000313" key="1">
    <source>
        <dbReference type="EMBL" id="OFE43063.1"/>
    </source>
</evidence>
<protein>
    <submittedName>
        <fullName evidence="1">Uncharacterized protein</fullName>
    </submittedName>
</protein>
<comment type="caution">
    <text evidence="1">The sequence shown here is derived from an EMBL/GenBank/DDBJ whole genome shotgun (WGS) entry which is preliminary data.</text>
</comment>
<dbReference type="EMBL" id="MKQS01000017">
    <property type="protein sequence ID" value="OFE43063.1"/>
    <property type="molecule type" value="Genomic_DNA"/>
</dbReference>
<name>A0A1E8E1G9_9GAMM</name>
<reference evidence="1 2" key="1">
    <citation type="submission" date="2016-10" db="EMBL/GenBank/DDBJ databases">
        <title>Genome of airborne Acinetobacter sp. 5-2Ac02 in the hospital environment: Species near to Acinetobacter towneri.</title>
        <authorList>
            <person name="Barbosa B."/>
            <person name="Fernandez-Garcia L."/>
            <person name="Gato E."/>
            <person name="Leao R."/>
            <person name="Albano R."/>
            <person name="Fernandez B."/>
            <person name="Fernandez-Cuenca F."/>
            <person name="Marques E."/>
            <person name="Tomas M."/>
        </authorList>
    </citation>
    <scope>NUCLEOTIDE SEQUENCE [LARGE SCALE GENOMIC DNA]</scope>
    <source>
        <strain evidence="1 2">5-2Ac02</strain>
    </source>
</reference>
<dbReference type="AlphaFoldDB" id="A0A1E8E1G9"/>
<organism evidence="1 2">
    <name type="scientific">Acinetobacter towneri</name>
    <dbReference type="NCBI Taxonomy" id="202956"/>
    <lineage>
        <taxon>Bacteria</taxon>
        <taxon>Pseudomonadati</taxon>
        <taxon>Pseudomonadota</taxon>
        <taxon>Gammaproteobacteria</taxon>
        <taxon>Moraxellales</taxon>
        <taxon>Moraxellaceae</taxon>
        <taxon>Acinetobacter</taxon>
    </lineage>
</organism>
<sequence>MLKNVIKSYSFFYQFFLKTQQSQDRQGLALKATCRKNKQIIFKNYALNTKMAYKYAVLPHKCKVWAAFEASPKLRDRSVKDEILLIHAE</sequence>
<proteinExistence type="predicted"/>
<gene>
    <name evidence="1" type="ORF">BJN41_10545</name>
</gene>
<evidence type="ECO:0000313" key="2">
    <source>
        <dbReference type="Proteomes" id="UP000186931"/>
    </source>
</evidence>
<accession>A0A1E8E1G9</accession>